<dbReference type="AlphaFoldDB" id="A0A7T7XN09"/>
<keyword evidence="2" id="KW-1185">Reference proteome</keyword>
<reference evidence="1" key="1">
    <citation type="submission" date="2021-01" db="EMBL/GenBank/DDBJ databases">
        <title>Description of Breznakiella homolactica.</title>
        <authorList>
            <person name="Song Y."/>
            <person name="Brune A."/>
        </authorList>
    </citation>
    <scope>NUCLEOTIDE SEQUENCE</scope>
    <source>
        <strain evidence="1">RmG30</strain>
    </source>
</reference>
<sequence>MEKRIDWARPGDIGEVMRIEDAAFARGIREDRDVFLARLKLFPTGNTVLLTGPEMAEKPGTVRPLGGYFCSELWDAVPPLTEESYALGHPMEERHDPSGSVLYISSFAADPAVRGVGRLLFTGSLKMILKANPQIARMVLAVNETWLAARHIYETEGFSYTGKLEQFFDNHDNGDSGVRSDALIMEKSIQ</sequence>
<dbReference type="Gene3D" id="3.40.630.30">
    <property type="match status" value="1"/>
</dbReference>
<organism evidence="1 2">
    <name type="scientific">Breznakiella homolactica</name>
    <dbReference type="NCBI Taxonomy" id="2798577"/>
    <lineage>
        <taxon>Bacteria</taxon>
        <taxon>Pseudomonadati</taxon>
        <taxon>Spirochaetota</taxon>
        <taxon>Spirochaetia</taxon>
        <taxon>Spirochaetales</taxon>
        <taxon>Breznakiellaceae</taxon>
        <taxon>Breznakiella</taxon>
    </lineage>
</organism>
<dbReference type="InterPro" id="IPR016181">
    <property type="entry name" value="Acyl_CoA_acyltransferase"/>
</dbReference>
<dbReference type="Proteomes" id="UP000595917">
    <property type="component" value="Chromosome"/>
</dbReference>
<evidence type="ECO:0008006" key="3">
    <source>
        <dbReference type="Google" id="ProtNLM"/>
    </source>
</evidence>
<name>A0A7T7XN09_9SPIR</name>
<protein>
    <recommendedName>
        <fullName evidence="3">N-acetyltransferase domain-containing protein</fullName>
    </recommendedName>
</protein>
<dbReference type="RefSeq" id="WP_215626599.1">
    <property type="nucleotide sequence ID" value="NZ_CP067089.2"/>
</dbReference>
<dbReference type="KEGG" id="bhc:JFL75_20580"/>
<evidence type="ECO:0000313" key="2">
    <source>
        <dbReference type="Proteomes" id="UP000595917"/>
    </source>
</evidence>
<dbReference type="SUPFAM" id="SSF55729">
    <property type="entry name" value="Acyl-CoA N-acyltransferases (Nat)"/>
    <property type="match status" value="1"/>
</dbReference>
<gene>
    <name evidence="1" type="ORF">JFL75_20580</name>
</gene>
<dbReference type="EMBL" id="CP067089">
    <property type="protein sequence ID" value="QQO09293.1"/>
    <property type="molecule type" value="Genomic_DNA"/>
</dbReference>
<accession>A0A7T7XN09</accession>
<evidence type="ECO:0000313" key="1">
    <source>
        <dbReference type="EMBL" id="QQO09293.1"/>
    </source>
</evidence>
<proteinExistence type="predicted"/>